<sequence length="202" mass="23304">MRIYSVEDVRLIREGYGVVPLSELARSLGRSQSSVSFKVRSLGLTTDWRERRGCREWSEAEVQWLREMFPVMRTVDMARTIGRTVKSIGGKARKLGLAGSTAHDAMDVRCKQRRRRAWTEQEVETLRRLYPDAHIDELVRVLGRSRASIEHKASVSGIAKSEMYLWAIGRESLTNLPEDLQQVIALKRNLVRRINEHDRQTT</sequence>
<dbReference type="Proteomes" id="UP000245712">
    <property type="component" value="Unassembled WGS sequence"/>
</dbReference>
<keyword evidence="2" id="KW-1185">Reference proteome</keyword>
<reference evidence="1 2" key="1">
    <citation type="submission" date="2018-05" db="EMBL/GenBank/DDBJ databases">
        <title>Genomic Encyclopedia of Type Strains, Phase IV (KMG-V): Genome sequencing to study the core and pangenomes of soil and plant-associated prokaryotes.</title>
        <authorList>
            <person name="Whitman W."/>
        </authorList>
    </citation>
    <scope>NUCLEOTIDE SEQUENCE [LARGE SCALE GENOMIC DNA]</scope>
    <source>
        <strain evidence="1 2">SCZa-39</strain>
    </source>
</reference>
<proteinExistence type="predicted"/>
<protein>
    <submittedName>
        <fullName evidence="1">Uncharacterized protein</fullName>
    </submittedName>
</protein>
<name>A0ABX5KNP8_9BURK</name>
<evidence type="ECO:0000313" key="2">
    <source>
        <dbReference type="Proteomes" id="UP000245712"/>
    </source>
</evidence>
<dbReference type="EMBL" id="QEOB01000012">
    <property type="protein sequence ID" value="PVX80030.1"/>
    <property type="molecule type" value="Genomic_DNA"/>
</dbReference>
<comment type="caution">
    <text evidence="1">The sequence shown here is derived from an EMBL/GenBank/DDBJ whole genome shotgun (WGS) entry which is preliminary data.</text>
</comment>
<gene>
    <name evidence="1" type="ORF">C7402_112217</name>
</gene>
<accession>A0ABX5KNP8</accession>
<organism evidence="1 2">
    <name type="scientific">Paraburkholderia unamae</name>
    <dbReference type="NCBI Taxonomy" id="219649"/>
    <lineage>
        <taxon>Bacteria</taxon>
        <taxon>Pseudomonadati</taxon>
        <taxon>Pseudomonadota</taxon>
        <taxon>Betaproteobacteria</taxon>
        <taxon>Burkholderiales</taxon>
        <taxon>Burkholderiaceae</taxon>
        <taxon>Paraburkholderia</taxon>
    </lineage>
</organism>
<evidence type="ECO:0000313" key="1">
    <source>
        <dbReference type="EMBL" id="PVX80030.1"/>
    </source>
</evidence>